<proteinExistence type="predicted"/>
<feature type="transmembrane region" description="Helical" evidence="1">
    <location>
        <begin position="7"/>
        <end position="23"/>
    </location>
</feature>
<keyword evidence="1" id="KW-1133">Transmembrane helix</keyword>
<keyword evidence="1" id="KW-0812">Transmembrane</keyword>
<evidence type="ECO:0000313" key="2">
    <source>
        <dbReference type="EMBL" id="MFO3717072.1"/>
    </source>
</evidence>
<evidence type="ECO:0000313" key="3">
    <source>
        <dbReference type="Proteomes" id="UP001637993"/>
    </source>
</evidence>
<name>A0ABW9MYZ7_9FIRM</name>
<accession>A0ABW9MYZ7</accession>
<sequence>MKKQKLESIFGIVFVILSVILFFTKRGGLGFLVFLIGLGLYIYSRRGTDYRSM</sequence>
<keyword evidence="3" id="KW-1185">Reference proteome</keyword>
<organism evidence="2 3">
    <name type="scientific">Anaerococcus groningensis</name>
    <dbReference type="NCBI Taxonomy" id="3115616"/>
    <lineage>
        <taxon>Bacteria</taxon>
        <taxon>Bacillati</taxon>
        <taxon>Bacillota</taxon>
        <taxon>Tissierellia</taxon>
        <taxon>Tissierellales</taxon>
        <taxon>Peptoniphilaceae</taxon>
        <taxon>Anaerococcus</taxon>
    </lineage>
</organism>
<dbReference type="RefSeq" id="WP_410023670.1">
    <property type="nucleotide sequence ID" value="NZ_JBGMEG010000003.1"/>
</dbReference>
<reference evidence="2 3" key="1">
    <citation type="journal article" date="2025" name="Anaerobe">
        <title>Description of Anaerococcus kampingiae sp. nov., Anaerococcus groningensis sp. nov., Anaerococcus martiniensis sp. nov., and Anaerococcus cruorum sp. nov., isolated from human clinical specimens.</title>
        <authorList>
            <person name="Boiten K.E."/>
            <person name="Meijer J."/>
            <person name="van Wezel E.M."/>
            <person name="Veloo A.C.M."/>
        </authorList>
    </citation>
    <scope>NUCLEOTIDE SEQUENCE [LARGE SCALE GENOMIC DNA]</scope>
    <source>
        <strain evidence="2 3">ENR1011</strain>
    </source>
</reference>
<gene>
    <name evidence="2" type="ORF">AB9Q04_01755</name>
</gene>
<dbReference type="Proteomes" id="UP001637993">
    <property type="component" value="Unassembled WGS sequence"/>
</dbReference>
<comment type="caution">
    <text evidence="2">The sequence shown here is derived from an EMBL/GenBank/DDBJ whole genome shotgun (WGS) entry which is preliminary data.</text>
</comment>
<keyword evidence="1" id="KW-0472">Membrane</keyword>
<evidence type="ECO:0000256" key="1">
    <source>
        <dbReference type="SAM" id="Phobius"/>
    </source>
</evidence>
<protein>
    <submittedName>
        <fullName evidence="2">Uncharacterized protein</fullName>
    </submittedName>
</protein>
<dbReference type="EMBL" id="JBGMEG010000003">
    <property type="protein sequence ID" value="MFO3717072.1"/>
    <property type="molecule type" value="Genomic_DNA"/>
</dbReference>
<feature type="transmembrane region" description="Helical" evidence="1">
    <location>
        <begin position="29"/>
        <end position="44"/>
    </location>
</feature>